<dbReference type="OrthoDB" id="71227at2759"/>
<comment type="caution">
    <text evidence="6">The sequence shown here is derived from an EMBL/GenBank/DDBJ whole genome shotgun (WGS) entry which is preliminary data.</text>
</comment>
<keyword evidence="2" id="KW-0333">Golgi apparatus</keyword>
<evidence type="ECO:0000256" key="4">
    <source>
        <dbReference type="SAM" id="Coils"/>
    </source>
</evidence>
<evidence type="ECO:0000256" key="2">
    <source>
        <dbReference type="ARBA" id="ARBA00023034"/>
    </source>
</evidence>
<dbReference type="GO" id="GO:0005794">
    <property type="term" value="C:Golgi apparatus"/>
    <property type="evidence" value="ECO:0007669"/>
    <property type="project" value="UniProtKB-SubCell"/>
</dbReference>
<dbReference type="GO" id="GO:0031267">
    <property type="term" value="F:small GTPase binding"/>
    <property type="evidence" value="ECO:0007669"/>
    <property type="project" value="TreeGrafter"/>
</dbReference>
<keyword evidence="7" id="KW-1185">Reference proteome</keyword>
<feature type="compositionally biased region" description="Polar residues" evidence="5">
    <location>
        <begin position="145"/>
        <end position="186"/>
    </location>
</feature>
<dbReference type="Proteomes" id="UP000623129">
    <property type="component" value="Unassembled WGS sequence"/>
</dbReference>
<comment type="subcellular location">
    <subcellularLocation>
        <location evidence="1">Golgi apparatus</location>
    </subcellularLocation>
</comment>
<feature type="coiled-coil region" evidence="4">
    <location>
        <begin position="472"/>
        <end position="548"/>
    </location>
</feature>
<evidence type="ECO:0000313" key="7">
    <source>
        <dbReference type="Proteomes" id="UP000623129"/>
    </source>
</evidence>
<feature type="region of interest" description="Disordered" evidence="5">
    <location>
        <begin position="657"/>
        <end position="717"/>
    </location>
</feature>
<dbReference type="GO" id="GO:0007030">
    <property type="term" value="P:Golgi organization"/>
    <property type="evidence" value="ECO:0007669"/>
    <property type="project" value="TreeGrafter"/>
</dbReference>
<feature type="compositionally biased region" description="Polar residues" evidence="5">
    <location>
        <begin position="694"/>
        <end position="717"/>
    </location>
</feature>
<dbReference type="EMBL" id="SWLB01000001">
    <property type="protein sequence ID" value="KAF3341959.1"/>
    <property type="molecule type" value="Genomic_DNA"/>
</dbReference>
<organism evidence="6 7">
    <name type="scientific">Carex littledalei</name>
    <dbReference type="NCBI Taxonomy" id="544730"/>
    <lineage>
        <taxon>Eukaryota</taxon>
        <taxon>Viridiplantae</taxon>
        <taxon>Streptophyta</taxon>
        <taxon>Embryophyta</taxon>
        <taxon>Tracheophyta</taxon>
        <taxon>Spermatophyta</taxon>
        <taxon>Magnoliopsida</taxon>
        <taxon>Liliopsida</taxon>
        <taxon>Poales</taxon>
        <taxon>Cyperaceae</taxon>
        <taxon>Cyperoideae</taxon>
        <taxon>Cariceae</taxon>
        <taxon>Carex</taxon>
        <taxon>Carex subgen. Euthyceras</taxon>
    </lineage>
</organism>
<feature type="coiled-coil region" evidence="4">
    <location>
        <begin position="343"/>
        <end position="436"/>
    </location>
</feature>
<gene>
    <name evidence="6" type="ORF">FCM35_KLT00597</name>
</gene>
<reference evidence="6" key="1">
    <citation type="submission" date="2020-01" db="EMBL/GenBank/DDBJ databases">
        <title>Genome sequence of Kobresia littledalei, the first chromosome-level genome in the family Cyperaceae.</title>
        <authorList>
            <person name="Qu G."/>
        </authorList>
    </citation>
    <scope>NUCLEOTIDE SEQUENCE</scope>
    <source>
        <strain evidence="6">C.B.Clarke</strain>
        <tissue evidence="6">Leaf</tissue>
    </source>
</reference>
<evidence type="ECO:0000313" key="6">
    <source>
        <dbReference type="EMBL" id="KAF3341959.1"/>
    </source>
</evidence>
<protein>
    <submittedName>
        <fullName evidence="6">Golgin candidate 4-like protein</fullName>
    </submittedName>
</protein>
<sequence length="717" mass="80580">MRSSIATYRESLSRIANDLSDEDAADSPEFLTAAASFAGETPPSVGRRRRSLRTPPPPSPSLGSPIPNGSASDHDSYDEIARYKADIQKLQASEAEIKALSFNYAAMLKEKEEQLSKLRDENGTLKKSLEAKVSTPISPRGERSALNNSKGNGQTQRQTMQENSRLTGINSSKLTASTSNGSSQMNGVHKEYSEVLEENKRLELEIKKLREQLKTEREQAMTTMHKFEDESKWNASFQRELHELKVEKERMSANIRELQMELNDKRSELRQLQEERITRAKTDLAEESPDTLKSVIAVLKAEIAVLKQEKDKFEAEPICATSEKSNQNAFGAMGMVLLSEKFVEEMKSSIALLEKNLEETSKEKDKALQELGRLKQHLLDKENEDSIIEELEATVENQKAHIVQLERALRQEMSKKEEIKALREEEIQKSNELINKLRLKLSSCMSSLESKNTELVNLQTALGQYYAESEAKERLGRDLAMAREEIAKVSQSLRVANEGIEMAKREKEEATLKLSQSEGMLADAKRFIQRLEDDKSRLQLALEKSMTTLNRMSLDSDNQVDRRIVIKLLVTYFQRNHSKEVLDLMVRMLGFSEEDKQRIGVAQTTAGKGMVRGVLGLPGKLVGGILGGSHPSTQASPNNQDSFADLWVDFLLKEEEEREKREASSSNQDKSVTSDPSNSTTTSNSNAFSYASNQVNSSEFSTVPLNSTSFNSRLPQR</sequence>
<dbReference type="PANTHER" id="PTHR18921:SF2">
    <property type="entry name" value="THYROID RECEPTOR-INTERACTING PROTEIN 11"/>
    <property type="match status" value="1"/>
</dbReference>
<feature type="region of interest" description="Disordered" evidence="5">
    <location>
        <begin position="18"/>
        <end position="77"/>
    </location>
</feature>
<keyword evidence="3 4" id="KW-0175">Coiled coil</keyword>
<feature type="region of interest" description="Disordered" evidence="5">
    <location>
        <begin position="126"/>
        <end position="186"/>
    </location>
</feature>
<proteinExistence type="predicted"/>
<evidence type="ECO:0000256" key="3">
    <source>
        <dbReference type="ARBA" id="ARBA00023054"/>
    </source>
</evidence>
<accession>A0A833S227</accession>
<evidence type="ECO:0000256" key="1">
    <source>
        <dbReference type="ARBA" id="ARBA00004555"/>
    </source>
</evidence>
<dbReference type="GO" id="GO:0006888">
    <property type="term" value="P:endoplasmic reticulum to Golgi vesicle-mediated transport"/>
    <property type="evidence" value="ECO:0007669"/>
    <property type="project" value="TreeGrafter"/>
</dbReference>
<dbReference type="Gene3D" id="1.20.5.1700">
    <property type="match status" value="1"/>
</dbReference>
<feature type="compositionally biased region" description="Low complexity" evidence="5">
    <location>
        <begin position="671"/>
        <end position="693"/>
    </location>
</feature>
<dbReference type="PANTHER" id="PTHR18921">
    <property type="entry name" value="MYOSIN HEAVY CHAIN - RELATED"/>
    <property type="match status" value="1"/>
</dbReference>
<name>A0A833S227_9POAL</name>
<dbReference type="AlphaFoldDB" id="A0A833S227"/>
<evidence type="ECO:0000256" key="5">
    <source>
        <dbReference type="SAM" id="MobiDB-lite"/>
    </source>
</evidence>